<evidence type="ECO:0000313" key="2">
    <source>
        <dbReference type="Proteomes" id="UP000019246"/>
    </source>
</evidence>
<dbReference type="STRING" id="1265818.MAQA_15751"/>
<dbReference type="Proteomes" id="UP000019246">
    <property type="component" value="Unassembled WGS sequence"/>
</dbReference>
<reference evidence="1 2" key="1">
    <citation type="journal article" date="2014" name="Int. J. Syst. Evol. Microbiol.">
        <title>Listeria floridensis sp. nov., Listeria aquatica sp. nov., Listeria cornellensis sp. nov., Listeria riparia sp. nov. and Listeria grandensis sp. nov., from agricultural and natural environments.</title>
        <authorList>
            <person name="den Bakker H.C."/>
            <person name="Warchocki S."/>
            <person name="Wright E.M."/>
            <person name="Allred A.F."/>
            <person name="Ahlstrom C."/>
            <person name="Manuel C.S."/>
            <person name="Stasiewicz M.J."/>
            <person name="Burrell A."/>
            <person name="Roof S."/>
            <person name="Strawn L."/>
            <person name="Fortes E.D."/>
            <person name="Nightingale K.K."/>
            <person name="Kephart D."/>
            <person name="Wiedmann M."/>
        </authorList>
    </citation>
    <scope>NUCLEOTIDE SEQUENCE [LARGE SCALE GENOMIC DNA]</scope>
    <source>
        <strain evidence="1 2">FSL S10-1188</strain>
    </source>
</reference>
<organism evidence="1 2">
    <name type="scientific">Listeria aquatica FSL S10-1188</name>
    <dbReference type="NCBI Taxonomy" id="1265818"/>
    <lineage>
        <taxon>Bacteria</taxon>
        <taxon>Bacillati</taxon>
        <taxon>Bacillota</taxon>
        <taxon>Bacilli</taxon>
        <taxon>Bacillales</taxon>
        <taxon>Listeriaceae</taxon>
        <taxon>Listeria</taxon>
    </lineage>
</organism>
<accession>W7ATS6</accession>
<sequence length="98" mass="11867">MKVFLVNMQQHEAKKDCYEVKVKIPGYSYFQIEKAIIEWLQERQRQDKKVLISFRTRKNKNQRNKTVIKTKSLTNVRTIAIENSSRERAPEIRKKNHY</sequence>
<dbReference type="AlphaFoldDB" id="W7ATS6"/>
<keyword evidence="2" id="KW-1185">Reference proteome</keyword>
<protein>
    <submittedName>
        <fullName evidence="1">Uncharacterized protein</fullName>
    </submittedName>
</protein>
<proteinExistence type="predicted"/>
<comment type="caution">
    <text evidence="1">The sequence shown here is derived from an EMBL/GenBank/DDBJ whole genome shotgun (WGS) entry which is preliminary data.</text>
</comment>
<dbReference type="EMBL" id="AOCG01000022">
    <property type="protein sequence ID" value="EUJ16605.1"/>
    <property type="molecule type" value="Genomic_DNA"/>
</dbReference>
<evidence type="ECO:0000313" key="1">
    <source>
        <dbReference type="EMBL" id="EUJ16605.1"/>
    </source>
</evidence>
<gene>
    <name evidence="1" type="ORF">MAQA_15751</name>
</gene>
<name>W7ATS6_9LIST</name>
<dbReference type="PATRIC" id="fig|1265818.5.peg.3180"/>